<reference evidence="2 3" key="1">
    <citation type="journal article" date="2013" name="MBio">
        <title>Genome sequencing of the plant pathogen Taphrina deformans, the causal agent of peach leaf curl.</title>
        <authorList>
            <person name="Cisse O.H."/>
            <person name="Almeida J.M.G.C.F."/>
            <person name="Fonseca A."/>
            <person name="Kumar A.A."/>
            <person name="Salojaervi J."/>
            <person name="Overmyer K."/>
            <person name="Hauser P.M."/>
            <person name="Pagni M."/>
        </authorList>
    </citation>
    <scope>NUCLEOTIDE SEQUENCE [LARGE SCALE GENOMIC DNA]</scope>
    <source>
        <strain evidence="3">PYCC 5710 / ATCC 11124 / CBS 356.35 / IMI 108563 / JCM 9778 / NBRC 8474</strain>
    </source>
</reference>
<evidence type="ECO:0000256" key="1">
    <source>
        <dbReference type="SAM" id="MobiDB-lite"/>
    </source>
</evidence>
<protein>
    <submittedName>
        <fullName evidence="2">Uncharacterized protein</fullName>
    </submittedName>
</protein>
<dbReference type="Proteomes" id="UP000013776">
    <property type="component" value="Unassembled WGS sequence"/>
</dbReference>
<evidence type="ECO:0000313" key="2">
    <source>
        <dbReference type="EMBL" id="CCG83787.1"/>
    </source>
</evidence>
<feature type="compositionally biased region" description="Basic and acidic residues" evidence="1">
    <location>
        <begin position="1"/>
        <end position="13"/>
    </location>
</feature>
<feature type="compositionally biased region" description="Acidic residues" evidence="1">
    <location>
        <begin position="68"/>
        <end position="77"/>
    </location>
</feature>
<organism evidence="2 3">
    <name type="scientific">Taphrina deformans (strain PYCC 5710 / ATCC 11124 / CBS 356.35 / IMI 108563 / JCM 9778 / NBRC 8474)</name>
    <name type="common">Peach leaf curl fungus</name>
    <name type="synonym">Lalaria deformans</name>
    <dbReference type="NCBI Taxonomy" id="1097556"/>
    <lineage>
        <taxon>Eukaryota</taxon>
        <taxon>Fungi</taxon>
        <taxon>Dikarya</taxon>
        <taxon>Ascomycota</taxon>
        <taxon>Taphrinomycotina</taxon>
        <taxon>Taphrinomycetes</taxon>
        <taxon>Taphrinales</taxon>
        <taxon>Taphrinaceae</taxon>
        <taxon>Taphrina</taxon>
    </lineage>
</organism>
<keyword evidence="3" id="KW-1185">Reference proteome</keyword>
<evidence type="ECO:0000313" key="3">
    <source>
        <dbReference type="Proteomes" id="UP000013776"/>
    </source>
</evidence>
<gene>
    <name evidence="2" type="ORF">TAPDE_004111</name>
</gene>
<sequence>MPSATSEKRKQQEDESSPGESPRKRPLYDAFKELSLQNPWIRRYESQVFRNIEKTHLSDRTIHDSALLDDIDESDQELPDRVAEEDVEDDTEMEDRASYSKDAHTVVVNSLDDDSDTESHEEEAQFMFKLPGTIDKTFAGSKAIPKSIYEKQQLQGREGQLVLYTGTPVEVIERSLLDHAKREALRESETPIIEELPDDTETLEDSMDLD</sequence>
<name>R4XDT1_TAPDE</name>
<dbReference type="AlphaFoldDB" id="R4XDT1"/>
<feature type="region of interest" description="Disordered" evidence="1">
    <location>
        <begin position="1"/>
        <end position="30"/>
    </location>
</feature>
<dbReference type="EMBL" id="CAHR02000177">
    <property type="protein sequence ID" value="CCG83787.1"/>
    <property type="molecule type" value="Genomic_DNA"/>
</dbReference>
<feature type="compositionally biased region" description="Acidic residues" evidence="1">
    <location>
        <begin position="195"/>
        <end position="210"/>
    </location>
</feature>
<feature type="region of interest" description="Disordered" evidence="1">
    <location>
        <begin position="68"/>
        <end position="98"/>
    </location>
</feature>
<dbReference type="VEuPathDB" id="FungiDB:TAPDE_004111"/>
<feature type="region of interest" description="Disordered" evidence="1">
    <location>
        <begin position="188"/>
        <end position="210"/>
    </location>
</feature>
<accession>R4XDT1</accession>
<proteinExistence type="predicted"/>
<comment type="caution">
    <text evidence="2">The sequence shown here is derived from an EMBL/GenBank/DDBJ whole genome shotgun (WGS) entry which is preliminary data.</text>
</comment>
<feature type="compositionally biased region" description="Basic and acidic residues" evidence="1">
    <location>
        <begin position="21"/>
        <end position="30"/>
    </location>
</feature>